<accession>M1E950</accession>
<evidence type="ECO:0000313" key="1">
    <source>
        <dbReference type="EMBL" id="AEE14864.1"/>
    </source>
</evidence>
<dbReference type="AlphaFoldDB" id="M1E950"/>
<organism evidence="1 2">
    <name type="scientific">Thermodesulfobium narugense DSM 14796</name>
    <dbReference type="NCBI Taxonomy" id="747365"/>
    <lineage>
        <taxon>Bacteria</taxon>
        <taxon>Pseudomonadati</taxon>
        <taxon>Thermodesulfobiota</taxon>
        <taxon>Thermodesulfobiia</taxon>
        <taxon>Thermodesulfobiales</taxon>
        <taxon>Thermodesulfobiaceae</taxon>
        <taxon>Thermodesulfobium</taxon>
    </lineage>
</organism>
<dbReference type="Proteomes" id="UP000011765">
    <property type="component" value="Chromosome"/>
</dbReference>
<keyword evidence="1" id="KW-0378">Hydrolase</keyword>
<proteinExistence type="predicted"/>
<dbReference type="KEGG" id="tnr:Thena_1245"/>
<dbReference type="GO" id="GO:0016787">
    <property type="term" value="F:hydrolase activity"/>
    <property type="evidence" value="ECO:0007669"/>
    <property type="project" value="UniProtKB-KW"/>
</dbReference>
<sequence>MKKFFLDVRRFIYTLFCIFKEPSYDIILEELNEKEINLFFSMPKEDRIHSLLLLKDYKPDTNDEELIYTQKRVIIFHDIGKKFEKPSLIRRVFKSLSFTFFKKDSSYFDHALIGSNILKTEGFSDEVVNMVRKHHTKSEDVMFLKKLEG</sequence>
<dbReference type="OrthoDB" id="68032at2"/>
<protein>
    <submittedName>
        <fullName evidence="1">Metal dependent phosphohydrolase</fullName>
    </submittedName>
</protein>
<evidence type="ECO:0000313" key="2">
    <source>
        <dbReference type="Proteomes" id="UP000011765"/>
    </source>
</evidence>
<dbReference type="SUPFAM" id="SSF109604">
    <property type="entry name" value="HD-domain/PDEase-like"/>
    <property type="match status" value="1"/>
</dbReference>
<reference evidence="1 2" key="1">
    <citation type="submission" date="2011-04" db="EMBL/GenBank/DDBJ databases">
        <title>The complete genome of Thermodesulfobium narugense DSM 14796.</title>
        <authorList>
            <consortium name="US DOE Joint Genome Institute (JGI-PGF)"/>
            <person name="Lucas S."/>
            <person name="Han J."/>
            <person name="Lapidus A."/>
            <person name="Bruce D."/>
            <person name="Goodwin L."/>
            <person name="Pitluck S."/>
            <person name="Peters L."/>
            <person name="Kyrpides N."/>
            <person name="Mavromatis K."/>
            <person name="Pagani I."/>
            <person name="Ivanova N."/>
            <person name="Ovchinnikova G."/>
            <person name="Zhang X."/>
            <person name="Saunders L."/>
            <person name="Detter J.C."/>
            <person name="Tapia R."/>
            <person name="Han C."/>
            <person name="Land M."/>
            <person name="Hauser L."/>
            <person name="Markowitz V."/>
            <person name="Cheng J.-F."/>
            <person name="Hugenholtz P."/>
            <person name="Woyke T."/>
            <person name="Wu D."/>
            <person name="Spring S."/>
            <person name="Schroeder M."/>
            <person name="Brambilla E."/>
            <person name="Klenk H.-P."/>
            <person name="Eisen J.A."/>
        </authorList>
    </citation>
    <scope>NUCLEOTIDE SEQUENCE [LARGE SCALE GENOMIC DNA]</scope>
    <source>
        <strain evidence="1 2">DSM 14796</strain>
    </source>
</reference>
<dbReference type="RefSeq" id="WP_013756585.1">
    <property type="nucleotide sequence ID" value="NC_015499.1"/>
</dbReference>
<dbReference type="HOGENOM" id="CLU_1748798_0_0_9"/>
<dbReference type="STRING" id="747365.Thena_1245"/>
<name>M1E950_9BACT</name>
<dbReference type="Gene3D" id="1.10.3210.10">
    <property type="entry name" value="Hypothetical protein af1432"/>
    <property type="match status" value="1"/>
</dbReference>
<dbReference type="EMBL" id="CP002690">
    <property type="protein sequence ID" value="AEE14864.1"/>
    <property type="molecule type" value="Genomic_DNA"/>
</dbReference>
<keyword evidence="2" id="KW-1185">Reference proteome</keyword>
<gene>
    <name evidence="1" type="ORF">Thena_1245</name>
</gene>